<dbReference type="Pfam" id="PF17415">
    <property type="entry name" value="NigD_C"/>
    <property type="match status" value="1"/>
</dbReference>
<dbReference type="EMBL" id="VKLW01000026">
    <property type="protein sequence ID" value="TYK32656.1"/>
    <property type="molecule type" value="Genomic_DNA"/>
</dbReference>
<keyword evidence="3" id="KW-1185">Reference proteome</keyword>
<dbReference type="Proteomes" id="UP000324383">
    <property type="component" value="Unassembled WGS sequence"/>
</dbReference>
<reference evidence="2 3" key="1">
    <citation type="submission" date="2019-07" db="EMBL/GenBank/DDBJ databases">
        <title>Draft Genome Sequences of Bacteroides pyogenes Strains Isolated from the Uterus Holstein Dairy Cows with Metritis.</title>
        <authorList>
            <person name="Cunha F."/>
            <person name="Galvao K.N."/>
            <person name="Jeon S.J."/>
            <person name="Jeong K.C."/>
        </authorList>
    </citation>
    <scope>NUCLEOTIDE SEQUENCE [LARGE SCALE GENOMIC DNA]</scope>
    <source>
        <strain evidence="2 3">KG-31</strain>
    </source>
</reference>
<dbReference type="InterPro" id="IPR038143">
    <property type="entry name" value="NigD-like_C_dom_sf"/>
</dbReference>
<dbReference type="InterPro" id="IPR038179">
    <property type="entry name" value="NigD-like_N_sf"/>
</dbReference>
<comment type="caution">
    <text evidence="2">The sequence shown here is derived from an EMBL/GenBank/DDBJ whole genome shotgun (WGS) entry which is preliminary data.</text>
</comment>
<dbReference type="PROSITE" id="PS51257">
    <property type="entry name" value="PROKAR_LIPOPROTEIN"/>
    <property type="match status" value="1"/>
</dbReference>
<accession>A0A5D3EQF7</accession>
<dbReference type="RefSeq" id="WP_027325789.1">
    <property type="nucleotide sequence ID" value="NZ_CAMBON010000034.1"/>
</dbReference>
<organism evidence="2 3">
    <name type="scientific">Bacteroides pyogenes</name>
    <dbReference type="NCBI Taxonomy" id="310300"/>
    <lineage>
        <taxon>Bacteria</taxon>
        <taxon>Pseudomonadati</taxon>
        <taxon>Bacteroidota</taxon>
        <taxon>Bacteroidia</taxon>
        <taxon>Bacteroidales</taxon>
        <taxon>Bacteroidaceae</taxon>
        <taxon>Bacteroides</taxon>
    </lineage>
</organism>
<evidence type="ECO:0000313" key="3">
    <source>
        <dbReference type="Proteomes" id="UP000324383"/>
    </source>
</evidence>
<name>A0A5D3EQF7_9BACE</name>
<dbReference type="Gene3D" id="2.40.50.500">
    <property type="entry name" value="NigD-like N-terminal OB domain"/>
    <property type="match status" value="1"/>
</dbReference>
<protein>
    <recommendedName>
        <fullName evidence="1">NigD-like C-terminal domain-containing protein</fullName>
    </recommendedName>
</protein>
<evidence type="ECO:0000313" key="2">
    <source>
        <dbReference type="EMBL" id="TYK32656.1"/>
    </source>
</evidence>
<evidence type="ECO:0000259" key="1">
    <source>
        <dbReference type="Pfam" id="PF17415"/>
    </source>
</evidence>
<feature type="domain" description="NigD-like C-terminal" evidence="1">
    <location>
        <begin position="110"/>
        <end position="219"/>
    </location>
</feature>
<gene>
    <name evidence="2" type="ORF">FNJ60_11215</name>
</gene>
<dbReference type="InterPro" id="IPR035376">
    <property type="entry name" value="NigD_C"/>
</dbReference>
<sequence>MRKVFLHIVWFMVLLFLFTACKEKNDYHYPSVSLGFITVKGGEDGHLQLLIPDNGELMSILKDRTNTKISPNTFKRLLSNYEATLVDGKSAAIIYSLQELLTPEPKLPNDPAYAEGIKTDPVTMVSIWMGRNYLNMILSLKVKGGKKHVIGMVEESIVHEGTEKVVTLSLFHDAAEDEPYYDRRAYVSVPLQKYKLDWPGQTLRIKFKYHTYGEDGKVIESDRYCRPGFEYIPNVTDK</sequence>
<dbReference type="Gene3D" id="2.60.40.2370">
    <property type="entry name" value="NigD-like, C-terminal beta sandwich domain"/>
    <property type="match status" value="1"/>
</dbReference>
<proteinExistence type="predicted"/>
<dbReference type="AlphaFoldDB" id="A0A5D3EQF7"/>